<dbReference type="GO" id="GO:0016491">
    <property type="term" value="F:oxidoreductase activity"/>
    <property type="evidence" value="ECO:0007669"/>
    <property type="project" value="UniProtKB-KW"/>
</dbReference>
<reference evidence="2 3" key="1">
    <citation type="submission" date="2024-09" db="EMBL/GenBank/DDBJ databases">
        <title>Floridaenema gen nov. (Aerosakkonemataceae, Aerosakkonematales ord. nov., Cyanobacteria) from benthic tropical and subtropical fresh waters, with the description of four new species.</title>
        <authorList>
            <person name="Moretto J.A."/>
            <person name="Berthold D.E."/>
            <person name="Lefler F.W."/>
            <person name="Huang I.-S."/>
            <person name="Laughinghouse H. IV."/>
        </authorList>
    </citation>
    <scope>NUCLEOTIDE SEQUENCE [LARGE SCALE GENOMIC DNA]</scope>
    <source>
        <strain evidence="2 3">BLCC-F167</strain>
    </source>
</reference>
<dbReference type="Proteomes" id="UP001576780">
    <property type="component" value="Unassembled WGS sequence"/>
</dbReference>
<evidence type="ECO:0000313" key="3">
    <source>
        <dbReference type="Proteomes" id="UP001576780"/>
    </source>
</evidence>
<dbReference type="SUPFAM" id="SSF51735">
    <property type="entry name" value="NAD(P)-binding Rossmann-fold domains"/>
    <property type="match status" value="1"/>
</dbReference>
<evidence type="ECO:0000256" key="1">
    <source>
        <dbReference type="ARBA" id="ARBA00006484"/>
    </source>
</evidence>
<protein>
    <submittedName>
        <fullName evidence="2">SDR family NAD(P)-dependent oxidoreductase</fullName>
        <ecNumber evidence="2">1.1.1.-</ecNumber>
    </submittedName>
</protein>
<dbReference type="RefSeq" id="WP_413278528.1">
    <property type="nucleotide sequence ID" value="NZ_JBHFNT010000139.1"/>
</dbReference>
<accession>A0ABV4WM38</accession>
<comment type="similarity">
    <text evidence="1">Belongs to the short-chain dehydrogenases/reductases (SDR) family.</text>
</comment>
<gene>
    <name evidence="2" type="ORF">ACE1CA_16505</name>
</gene>
<dbReference type="Pfam" id="PF13561">
    <property type="entry name" value="adh_short_C2"/>
    <property type="match status" value="1"/>
</dbReference>
<dbReference type="InterPro" id="IPR002347">
    <property type="entry name" value="SDR_fam"/>
</dbReference>
<evidence type="ECO:0000313" key="2">
    <source>
        <dbReference type="EMBL" id="MFB2836135.1"/>
    </source>
</evidence>
<dbReference type="NCBIfam" id="NF005559">
    <property type="entry name" value="PRK07231.1"/>
    <property type="match status" value="1"/>
</dbReference>
<organism evidence="2 3">
    <name type="scientific">Floridaenema evergladense BLCC-F167</name>
    <dbReference type="NCBI Taxonomy" id="3153639"/>
    <lineage>
        <taxon>Bacteria</taxon>
        <taxon>Bacillati</taxon>
        <taxon>Cyanobacteriota</taxon>
        <taxon>Cyanophyceae</taxon>
        <taxon>Oscillatoriophycideae</taxon>
        <taxon>Aerosakkonematales</taxon>
        <taxon>Aerosakkonemataceae</taxon>
        <taxon>Floridanema</taxon>
        <taxon>Floridanema evergladense</taxon>
    </lineage>
</organism>
<dbReference type="InterPro" id="IPR036291">
    <property type="entry name" value="NAD(P)-bd_dom_sf"/>
</dbReference>
<dbReference type="PANTHER" id="PTHR42760">
    <property type="entry name" value="SHORT-CHAIN DEHYDROGENASES/REDUCTASES FAMILY MEMBER"/>
    <property type="match status" value="1"/>
</dbReference>
<dbReference type="EC" id="1.1.1.-" evidence="2"/>
<sequence length="313" mass="33469">MGGSTSLGARTENLVLCLGEKMERRLEGKVAIVTGAATGIGEAIAHKFAKEGAKVVVNGLLSDPVAEVVTAIKKYGGQAVAYAGDISEENHAQACVHTAITEFGNLHILINNAGVFLTTSEMQHYPVEDFDRTIRMNIRSAFLMTKYALPHLQRTRGNVISAGSEAGFNGLAQNAPYGGTKGWMHSFMKGVAVEQAQYGIRANCVCPGAIDTAWTHKETGPMDAKMEETLIKGTPMARRGTPEEIANVYAFLASDEASYVTGALWLVDGGVTVAKGAVGQDTPNNLREEPQGELRLDHSLEGLKNKETHAIKK</sequence>
<keyword evidence="3" id="KW-1185">Reference proteome</keyword>
<keyword evidence="2" id="KW-0560">Oxidoreductase</keyword>
<dbReference type="PRINTS" id="PR00080">
    <property type="entry name" value="SDRFAMILY"/>
</dbReference>
<dbReference type="CDD" id="cd05233">
    <property type="entry name" value="SDR_c"/>
    <property type="match status" value="1"/>
</dbReference>
<dbReference type="PRINTS" id="PR00081">
    <property type="entry name" value="GDHRDH"/>
</dbReference>
<dbReference type="Gene3D" id="3.40.50.720">
    <property type="entry name" value="NAD(P)-binding Rossmann-like Domain"/>
    <property type="match status" value="1"/>
</dbReference>
<comment type="caution">
    <text evidence="2">The sequence shown here is derived from an EMBL/GenBank/DDBJ whole genome shotgun (WGS) entry which is preliminary data.</text>
</comment>
<name>A0ABV4WM38_9CYAN</name>
<proteinExistence type="inferred from homology"/>
<dbReference type="EMBL" id="JBHFNT010000139">
    <property type="protein sequence ID" value="MFB2836135.1"/>
    <property type="molecule type" value="Genomic_DNA"/>
</dbReference>